<evidence type="ECO:0000259" key="6">
    <source>
        <dbReference type="PROSITE" id="PS51332"/>
    </source>
</evidence>
<dbReference type="InterPro" id="IPR034466">
    <property type="entry name" value="Methyltransferase_Class_B"/>
</dbReference>
<feature type="domain" description="Radical SAM core" evidence="7">
    <location>
        <begin position="168"/>
        <end position="392"/>
    </location>
</feature>
<dbReference type="InterPro" id="IPR007197">
    <property type="entry name" value="rSAM"/>
</dbReference>
<keyword evidence="9" id="KW-1185">Reference proteome</keyword>
<evidence type="ECO:0000256" key="2">
    <source>
        <dbReference type="ARBA" id="ARBA00022691"/>
    </source>
</evidence>
<name>A0A7L6N2V1_9MOLU</name>
<dbReference type="Pfam" id="PF04055">
    <property type="entry name" value="Radical_SAM"/>
    <property type="match status" value="1"/>
</dbReference>
<dbReference type="RefSeq" id="WP_312031441.1">
    <property type="nucleotide sequence ID" value="NZ_CP051151.1"/>
</dbReference>
<dbReference type="PANTHER" id="PTHR43409">
    <property type="entry name" value="ANAEROBIC MAGNESIUM-PROTOPORPHYRIN IX MONOMETHYL ESTER CYCLASE-RELATED"/>
    <property type="match status" value="1"/>
</dbReference>
<evidence type="ECO:0000313" key="8">
    <source>
        <dbReference type="EMBL" id="QLY40596.1"/>
    </source>
</evidence>
<dbReference type="GO" id="GO:0005829">
    <property type="term" value="C:cytosol"/>
    <property type="evidence" value="ECO:0007669"/>
    <property type="project" value="TreeGrafter"/>
</dbReference>
<evidence type="ECO:0000256" key="1">
    <source>
        <dbReference type="ARBA" id="ARBA00001966"/>
    </source>
</evidence>
<dbReference type="SFLD" id="SFLDG01082">
    <property type="entry name" value="B12-binding_domain_containing"/>
    <property type="match status" value="1"/>
</dbReference>
<dbReference type="InterPro" id="IPR036724">
    <property type="entry name" value="Cobalamin-bd_sf"/>
</dbReference>
<sequence>MKTMLIAINSKYIHPNLAVRYLKANTHYPVDVFEYTIKDTQEKIIEDIMTYQAHLIGFSVYIWNIEIIKALLKKIRALSPKTKLLLGGPEVSYVNEGFFKDDLADYIIVNEGEESFNLLLEALHQEDNLKNIPNLIYKEKDLIIKNKIKIIKNLDNLNNPYFILDHDDYQHKIQYLELSRGCPYQCAYCLASLEKGLRFFSLDHVKEILDSLIKRGGKTFKFLDRSFNANPKLAQEFLEYIISRNDKNIVYQFEINGDVLKKPFIEFLVNKAPKNLIRFELGIQSTNDQVNQEVNRYQDTQKLIANIQELKKSNVTLHLDLIAGLPYEDLNSFKNTFNTIYQLFPDELQLGFLKILKGTSIYYKTKEHQINYQQVAPYEIIDSKYIDQASLEIIHQVETMLNIYWNKGFLNKSIKFLTKDMDAFDFYLQMYDFFKKKNYSTLRYHFKDLFIYLIEFLKVNQLFTNQIESYLKYDFLNHYPIKPQIYWEHLDNKNDILRSFHQKHPEFKIDDLYKYALVTDYLDGYLIVLYHPKHKDIIEYKND</sequence>
<dbReference type="GO" id="GO:0051539">
    <property type="term" value="F:4 iron, 4 sulfur cluster binding"/>
    <property type="evidence" value="ECO:0007669"/>
    <property type="project" value="UniProtKB-KW"/>
</dbReference>
<feature type="domain" description="B12-binding" evidence="6">
    <location>
        <begin position="1"/>
        <end position="130"/>
    </location>
</feature>
<dbReference type="SUPFAM" id="SSF52242">
    <property type="entry name" value="Cobalamin (vitamin B12)-binding domain"/>
    <property type="match status" value="1"/>
</dbReference>
<organism evidence="8 9">
    <name type="scientific">Hujiaoplasma nucleasis</name>
    <dbReference type="NCBI Taxonomy" id="2725268"/>
    <lineage>
        <taxon>Bacteria</taxon>
        <taxon>Bacillati</taxon>
        <taxon>Mycoplasmatota</taxon>
        <taxon>Mollicutes</taxon>
        <taxon>Candidatus Izemoplasmatales</taxon>
        <taxon>Hujiaoplasmataceae</taxon>
        <taxon>Hujiaoplasma</taxon>
    </lineage>
</organism>
<accession>A0A7L6N2V1</accession>
<keyword evidence="2" id="KW-0949">S-adenosyl-L-methionine</keyword>
<dbReference type="KEGG" id="tbk:HF295_06960"/>
<keyword evidence="4" id="KW-0408">Iron</keyword>
<dbReference type="PANTHER" id="PTHR43409:SF16">
    <property type="entry name" value="SLR0320 PROTEIN"/>
    <property type="match status" value="1"/>
</dbReference>
<dbReference type="InterPro" id="IPR006638">
    <property type="entry name" value="Elp3/MiaA/NifB-like_rSAM"/>
</dbReference>
<reference evidence="8 9" key="1">
    <citation type="submission" date="2020-04" db="EMBL/GenBank/DDBJ databases">
        <authorList>
            <person name="Zheng R.K."/>
            <person name="Sun C.M."/>
        </authorList>
    </citation>
    <scope>NUCLEOTIDE SEQUENCE [LARGE SCALE GENOMIC DNA]</scope>
    <source>
        <strain evidence="9">zrk29</strain>
    </source>
</reference>
<protein>
    <submittedName>
        <fullName evidence="8">DUF4080 domain-containing protein</fullName>
    </submittedName>
</protein>
<evidence type="ECO:0000256" key="3">
    <source>
        <dbReference type="ARBA" id="ARBA00022723"/>
    </source>
</evidence>
<dbReference type="SMART" id="SM00729">
    <property type="entry name" value="Elp3"/>
    <property type="match status" value="1"/>
</dbReference>
<dbReference type="Pfam" id="PF13311">
    <property type="entry name" value="DUF4080"/>
    <property type="match status" value="1"/>
</dbReference>
<dbReference type="InterPro" id="IPR023404">
    <property type="entry name" value="rSAM_horseshoe"/>
</dbReference>
<evidence type="ECO:0000259" key="7">
    <source>
        <dbReference type="PROSITE" id="PS51918"/>
    </source>
</evidence>
<dbReference type="Pfam" id="PF02310">
    <property type="entry name" value="B12-binding"/>
    <property type="match status" value="1"/>
</dbReference>
<dbReference type="GO" id="GO:0046872">
    <property type="term" value="F:metal ion binding"/>
    <property type="evidence" value="ECO:0007669"/>
    <property type="project" value="UniProtKB-KW"/>
</dbReference>
<dbReference type="AlphaFoldDB" id="A0A7L6N2V1"/>
<dbReference type="Proteomes" id="UP000512167">
    <property type="component" value="Chromosome"/>
</dbReference>
<keyword evidence="3" id="KW-0479">Metal-binding</keyword>
<dbReference type="EMBL" id="CP051151">
    <property type="protein sequence ID" value="QLY40596.1"/>
    <property type="molecule type" value="Genomic_DNA"/>
</dbReference>
<dbReference type="InterPro" id="IPR006158">
    <property type="entry name" value="Cobalamin-bd"/>
</dbReference>
<evidence type="ECO:0000313" key="9">
    <source>
        <dbReference type="Proteomes" id="UP000512167"/>
    </source>
</evidence>
<dbReference type="PROSITE" id="PS51918">
    <property type="entry name" value="RADICAL_SAM"/>
    <property type="match status" value="1"/>
</dbReference>
<dbReference type="GO" id="GO:0003824">
    <property type="term" value="F:catalytic activity"/>
    <property type="evidence" value="ECO:0007669"/>
    <property type="project" value="InterPro"/>
</dbReference>
<keyword evidence="5" id="KW-0411">Iron-sulfur</keyword>
<gene>
    <name evidence="8" type="ORF">HF295_06960</name>
</gene>
<dbReference type="Gene3D" id="3.40.50.280">
    <property type="entry name" value="Cobalamin-binding domain"/>
    <property type="match status" value="1"/>
</dbReference>
<dbReference type="PROSITE" id="PS51332">
    <property type="entry name" value="B12_BINDING"/>
    <property type="match status" value="1"/>
</dbReference>
<dbReference type="InterPro" id="IPR025288">
    <property type="entry name" value="DUF4080"/>
</dbReference>
<dbReference type="SFLD" id="SFLDG01123">
    <property type="entry name" value="methyltransferase_(Class_B)"/>
    <property type="match status" value="1"/>
</dbReference>
<dbReference type="InterPro" id="IPR058240">
    <property type="entry name" value="rSAM_sf"/>
</dbReference>
<dbReference type="SUPFAM" id="SSF102114">
    <property type="entry name" value="Radical SAM enzymes"/>
    <property type="match status" value="1"/>
</dbReference>
<dbReference type="GO" id="GO:0031419">
    <property type="term" value="F:cobalamin binding"/>
    <property type="evidence" value="ECO:0007669"/>
    <property type="project" value="InterPro"/>
</dbReference>
<dbReference type="CDD" id="cd01335">
    <property type="entry name" value="Radical_SAM"/>
    <property type="match status" value="1"/>
</dbReference>
<proteinExistence type="predicted"/>
<evidence type="ECO:0000256" key="4">
    <source>
        <dbReference type="ARBA" id="ARBA00023004"/>
    </source>
</evidence>
<evidence type="ECO:0000256" key="5">
    <source>
        <dbReference type="ARBA" id="ARBA00023014"/>
    </source>
</evidence>
<comment type="cofactor">
    <cofactor evidence="1">
        <name>[4Fe-4S] cluster</name>
        <dbReference type="ChEBI" id="CHEBI:49883"/>
    </cofactor>
</comment>
<dbReference type="SFLD" id="SFLDS00029">
    <property type="entry name" value="Radical_SAM"/>
    <property type="match status" value="1"/>
</dbReference>
<dbReference type="InterPro" id="IPR051198">
    <property type="entry name" value="BchE-like"/>
</dbReference>
<dbReference type="CDD" id="cd02068">
    <property type="entry name" value="radical_SAM_B12_BD"/>
    <property type="match status" value="1"/>
</dbReference>
<dbReference type="Gene3D" id="3.80.30.20">
    <property type="entry name" value="tm_1862 like domain"/>
    <property type="match status" value="1"/>
</dbReference>